<evidence type="ECO:0000256" key="1">
    <source>
        <dbReference type="SAM" id="MobiDB-lite"/>
    </source>
</evidence>
<evidence type="ECO:0000313" key="2">
    <source>
        <dbReference type="EMBL" id="KAJ8390883.1"/>
    </source>
</evidence>
<proteinExistence type="predicted"/>
<reference evidence="2" key="1">
    <citation type="journal article" date="2023" name="Science">
        <title>Genome structures resolve the early diversification of teleost fishes.</title>
        <authorList>
            <person name="Parey E."/>
            <person name="Louis A."/>
            <person name="Montfort J."/>
            <person name="Bouchez O."/>
            <person name="Roques C."/>
            <person name="Iampietro C."/>
            <person name="Lluch J."/>
            <person name="Castinel A."/>
            <person name="Donnadieu C."/>
            <person name="Desvignes T."/>
            <person name="Floi Bucao C."/>
            <person name="Jouanno E."/>
            <person name="Wen M."/>
            <person name="Mejri S."/>
            <person name="Dirks R."/>
            <person name="Jansen H."/>
            <person name="Henkel C."/>
            <person name="Chen W.J."/>
            <person name="Zahm M."/>
            <person name="Cabau C."/>
            <person name="Klopp C."/>
            <person name="Thompson A.W."/>
            <person name="Robinson-Rechavi M."/>
            <person name="Braasch I."/>
            <person name="Lecointre G."/>
            <person name="Bobe J."/>
            <person name="Postlethwait J.H."/>
            <person name="Berthelot C."/>
            <person name="Roest Crollius H."/>
            <person name="Guiguen Y."/>
        </authorList>
    </citation>
    <scope>NUCLEOTIDE SEQUENCE</scope>
    <source>
        <strain evidence="2">NC1722</strain>
    </source>
</reference>
<accession>A0AAD7WBS3</accession>
<feature type="compositionally biased region" description="Polar residues" evidence="1">
    <location>
        <begin position="185"/>
        <end position="195"/>
    </location>
</feature>
<name>A0AAD7WBS3_9TELE</name>
<sequence>MLKPLSAEENALHRYQAKEHEALIRGLELERRFCQRGIEQQQRRYRRALGRLSLACRSSPLSLDRAKGFCATLPALKAVQTGCGGTEGTSTPRSMSVTGTEELDTGSLESGPSGEVGQVAGTAADATARRWSAGKPSWSTLSFADIRLRHRTMIRTQEPFRKWQHLLLSPSGQPSPEGLQGGSYVGQQHPYSPQA</sequence>
<feature type="region of interest" description="Disordered" evidence="1">
    <location>
        <begin position="82"/>
        <end position="115"/>
    </location>
</feature>
<keyword evidence="3" id="KW-1185">Reference proteome</keyword>
<dbReference type="Proteomes" id="UP001221898">
    <property type="component" value="Unassembled WGS sequence"/>
</dbReference>
<gene>
    <name evidence="2" type="ORF">AAFF_G00100150</name>
</gene>
<feature type="compositionally biased region" description="Polar residues" evidence="1">
    <location>
        <begin position="88"/>
        <end position="99"/>
    </location>
</feature>
<comment type="caution">
    <text evidence="2">The sequence shown here is derived from an EMBL/GenBank/DDBJ whole genome shotgun (WGS) entry which is preliminary data.</text>
</comment>
<dbReference type="EMBL" id="JAINUG010000165">
    <property type="protein sequence ID" value="KAJ8390883.1"/>
    <property type="molecule type" value="Genomic_DNA"/>
</dbReference>
<dbReference type="AlphaFoldDB" id="A0AAD7WBS3"/>
<evidence type="ECO:0000313" key="3">
    <source>
        <dbReference type="Proteomes" id="UP001221898"/>
    </source>
</evidence>
<organism evidence="2 3">
    <name type="scientific">Aldrovandia affinis</name>
    <dbReference type="NCBI Taxonomy" id="143900"/>
    <lineage>
        <taxon>Eukaryota</taxon>
        <taxon>Metazoa</taxon>
        <taxon>Chordata</taxon>
        <taxon>Craniata</taxon>
        <taxon>Vertebrata</taxon>
        <taxon>Euteleostomi</taxon>
        <taxon>Actinopterygii</taxon>
        <taxon>Neopterygii</taxon>
        <taxon>Teleostei</taxon>
        <taxon>Notacanthiformes</taxon>
        <taxon>Halosauridae</taxon>
        <taxon>Aldrovandia</taxon>
    </lineage>
</organism>
<feature type="region of interest" description="Disordered" evidence="1">
    <location>
        <begin position="167"/>
        <end position="195"/>
    </location>
</feature>
<protein>
    <submittedName>
        <fullName evidence="2">Uncharacterized protein</fullName>
    </submittedName>
</protein>